<reference evidence="2" key="1">
    <citation type="submission" date="2020-10" db="EMBL/GenBank/DDBJ databases">
        <authorList>
            <person name="Han B."/>
            <person name="Lu T."/>
            <person name="Zhao Q."/>
            <person name="Huang X."/>
            <person name="Zhao Y."/>
        </authorList>
    </citation>
    <scope>NUCLEOTIDE SEQUENCE</scope>
</reference>
<feature type="region of interest" description="Disordered" evidence="1">
    <location>
        <begin position="170"/>
        <end position="300"/>
    </location>
</feature>
<sequence>MPNDARRGARGVRRAHVELEERAIAQAAMGEAEREDEILAAAEAPLPHYLATDSEYSDEDDDYSPSEFVVLMMMRRVLETQQVILDGMRQQQEAQRQQMLTGQMFSFLSGCLGQLYCHTGLEPPPLPTTQQIQHEPTAPAPPVVGFVQTPLATDPVSPLLQTGMLSLPQTTEPQLTQSPASSPEQPRQGEFTSPMSTQVSAPFSTAPLLSEETPPQPSDLPAPRSSSPLPSFVTPRSEGLDEPDAALRTVTQQIQAEMASEVEGTVSSPLPEGGMPASPRVDPALPESSPSISGFSSDAEASAYVVQPSGSAASASSPKGE</sequence>
<organism evidence="2 3">
    <name type="scientific">Miscanthus lutarioriparius</name>
    <dbReference type="NCBI Taxonomy" id="422564"/>
    <lineage>
        <taxon>Eukaryota</taxon>
        <taxon>Viridiplantae</taxon>
        <taxon>Streptophyta</taxon>
        <taxon>Embryophyta</taxon>
        <taxon>Tracheophyta</taxon>
        <taxon>Spermatophyta</taxon>
        <taxon>Magnoliopsida</taxon>
        <taxon>Liliopsida</taxon>
        <taxon>Poales</taxon>
        <taxon>Poaceae</taxon>
        <taxon>PACMAD clade</taxon>
        <taxon>Panicoideae</taxon>
        <taxon>Andropogonodae</taxon>
        <taxon>Andropogoneae</taxon>
        <taxon>Saccharinae</taxon>
        <taxon>Miscanthus</taxon>
    </lineage>
</organism>
<feature type="region of interest" description="Disordered" evidence="1">
    <location>
        <begin position="126"/>
        <end position="146"/>
    </location>
</feature>
<evidence type="ECO:0000256" key="1">
    <source>
        <dbReference type="SAM" id="MobiDB-lite"/>
    </source>
</evidence>
<evidence type="ECO:0000313" key="3">
    <source>
        <dbReference type="Proteomes" id="UP000604825"/>
    </source>
</evidence>
<gene>
    <name evidence="2" type="ORF">NCGR_LOCUS68029</name>
</gene>
<dbReference type="EMBL" id="CAJGYO010000857">
    <property type="protein sequence ID" value="CAD6343931.1"/>
    <property type="molecule type" value="Genomic_DNA"/>
</dbReference>
<dbReference type="OrthoDB" id="10633715at2759"/>
<dbReference type="Proteomes" id="UP000604825">
    <property type="component" value="Unassembled WGS sequence"/>
</dbReference>
<feature type="compositionally biased region" description="Polar residues" evidence="1">
    <location>
        <begin position="170"/>
        <end position="203"/>
    </location>
</feature>
<dbReference type="AlphaFoldDB" id="A0A811SM05"/>
<keyword evidence="3" id="KW-1185">Reference proteome</keyword>
<feature type="compositionally biased region" description="Low complexity" evidence="1">
    <location>
        <begin position="221"/>
        <end position="231"/>
    </location>
</feature>
<name>A0A811SM05_9POAL</name>
<evidence type="ECO:0000313" key="2">
    <source>
        <dbReference type="EMBL" id="CAD6343931.1"/>
    </source>
</evidence>
<accession>A0A811SM05</accession>
<proteinExistence type="predicted"/>
<comment type="caution">
    <text evidence="2">The sequence shown here is derived from an EMBL/GenBank/DDBJ whole genome shotgun (WGS) entry which is preliminary data.</text>
</comment>
<protein>
    <submittedName>
        <fullName evidence="2">Uncharacterized protein</fullName>
    </submittedName>
</protein>
<feature type="compositionally biased region" description="Low complexity" evidence="1">
    <location>
        <begin position="288"/>
        <end position="297"/>
    </location>
</feature>